<evidence type="ECO:0008006" key="10">
    <source>
        <dbReference type="Google" id="ProtNLM"/>
    </source>
</evidence>
<keyword evidence="4 7" id="KW-1133">Transmembrane helix</keyword>
<evidence type="ECO:0000256" key="7">
    <source>
        <dbReference type="SAM" id="Phobius"/>
    </source>
</evidence>
<evidence type="ECO:0000256" key="6">
    <source>
        <dbReference type="SAM" id="MobiDB-lite"/>
    </source>
</evidence>
<evidence type="ECO:0000256" key="4">
    <source>
        <dbReference type="ARBA" id="ARBA00022989"/>
    </source>
</evidence>
<evidence type="ECO:0000256" key="2">
    <source>
        <dbReference type="ARBA" id="ARBA00022475"/>
    </source>
</evidence>
<dbReference type="GO" id="GO:0005886">
    <property type="term" value="C:plasma membrane"/>
    <property type="evidence" value="ECO:0007669"/>
    <property type="project" value="UniProtKB-SubCell"/>
</dbReference>
<feature type="transmembrane region" description="Helical" evidence="7">
    <location>
        <begin position="105"/>
        <end position="123"/>
    </location>
</feature>
<keyword evidence="5 7" id="KW-0472">Membrane</keyword>
<evidence type="ECO:0000313" key="9">
    <source>
        <dbReference type="Proteomes" id="UP000295726"/>
    </source>
</evidence>
<comment type="subcellular location">
    <subcellularLocation>
        <location evidence="1">Cell membrane</location>
        <topology evidence="1">Multi-pass membrane protein</topology>
    </subcellularLocation>
</comment>
<evidence type="ECO:0000256" key="3">
    <source>
        <dbReference type="ARBA" id="ARBA00022692"/>
    </source>
</evidence>
<sequence length="152" mass="16898">MKKFFIEEKFKRAIHAIEIIIAVILMIGIVIGLIDLVKYFFEILQAPPDKSYDLFQAFLGHVLLLIVGAELISMILYHSNKALLELILFVIARKMLIYATSMTDLVFGAVAIAIVFVTLKFLVKNDEEHSEDTGGEAGDKAVPAGNETEQGQ</sequence>
<reference evidence="8 9" key="1">
    <citation type="submission" date="2019-03" db="EMBL/GenBank/DDBJ databases">
        <title>Genomic Encyclopedia of Type Strains, Phase IV (KMG-IV): sequencing the most valuable type-strain genomes for metagenomic binning, comparative biology and taxonomic classification.</title>
        <authorList>
            <person name="Goeker M."/>
        </authorList>
    </citation>
    <scope>NUCLEOTIDE SEQUENCE [LARGE SCALE GENOMIC DNA]</scope>
    <source>
        <strain evidence="8 9">DSM 29489</strain>
    </source>
</reference>
<dbReference type="Pfam" id="PF06146">
    <property type="entry name" value="PsiE"/>
    <property type="match status" value="1"/>
</dbReference>
<keyword evidence="3 7" id="KW-0812">Transmembrane</keyword>
<accession>A0A4V2USN8</accession>
<feature type="transmembrane region" description="Helical" evidence="7">
    <location>
        <begin position="12"/>
        <end position="34"/>
    </location>
</feature>
<comment type="caution">
    <text evidence="8">The sequence shown here is derived from an EMBL/GenBank/DDBJ whole genome shotgun (WGS) entry which is preliminary data.</text>
</comment>
<name>A0A4V2USN8_9FIRM</name>
<evidence type="ECO:0000256" key="1">
    <source>
        <dbReference type="ARBA" id="ARBA00004651"/>
    </source>
</evidence>
<gene>
    <name evidence="8" type="ORF">EDD59_10255</name>
</gene>
<keyword evidence="9" id="KW-1185">Reference proteome</keyword>
<organism evidence="8 9">
    <name type="scientific">Muricomes intestini</name>
    <dbReference type="NCBI Taxonomy" id="1796634"/>
    <lineage>
        <taxon>Bacteria</taxon>
        <taxon>Bacillati</taxon>
        <taxon>Bacillota</taxon>
        <taxon>Clostridia</taxon>
        <taxon>Lachnospirales</taxon>
        <taxon>Lachnospiraceae</taxon>
        <taxon>Muricomes</taxon>
    </lineage>
</organism>
<dbReference type="EMBL" id="SLZZ01000002">
    <property type="protein sequence ID" value="TCS82192.1"/>
    <property type="molecule type" value="Genomic_DNA"/>
</dbReference>
<dbReference type="RefSeq" id="WP_207670359.1">
    <property type="nucleotide sequence ID" value="NZ_SLZZ01000002.1"/>
</dbReference>
<feature type="transmembrane region" description="Helical" evidence="7">
    <location>
        <begin position="54"/>
        <end position="77"/>
    </location>
</feature>
<dbReference type="InterPro" id="IPR020948">
    <property type="entry name" value="P_starv_induced_PsiE-like"/>
</dbReference>
<dbReference type="AlphaFoldDB" id="A0A4V2USN8"/>
<feature type="region of interest" description="Disordered" evidence="6">
    <location>
        <begin position="129"/>
        <end position="152"/>
    </location>
</feature>
<evidence type="ECO:0000313" key="8">
    <source>
        <dbReference type="EMBL" id="TCS82192.1"/>
    </source>
</evidence>
<proteinExistence type="predicted"/>
<keyword evidence="2" id="KW-1003">Cell membrane</keyword>
<evidence type="ECO:0000256" key="5">
    <source>
        <dbReference type="ARBA" id="ARBA00023136"/>
    </source>
</evidence>
<dbReference type="Proteomes" id="UP000295726">
    <property type="component" value="Unassembled WGS sequence"/>
</dbReference>
<protein>
    <recommendedName>
        <fullName evidence="10">Transporter</fullName>
    </recommendedName>
</protein>